<dbReference type="Gene3D" id="3.40.30.10">
    <property type="entry name" value="Glutaredoxin"/>
    <property type="match status" value="1"/>
</dbReference>
<proteinExistence type="inferred from homology"/>
<dbReference type="Pfam" id="PF03960">
    <property type="entry name" value="ArsC"/>
    <property type="match status" value="1"/>
</dbReference>
<evidence type="ECO:0008006" key="4">
    <source>
        <dbReference type="Google" id="ProtNLM"/>
    </source>
</evidence>
<dbReference type="SUPFAM" id="SSF52833">
    <property type="entry name" value="Thioredoxin-like"/>
    <property type="match status" value="1"/>
</dbReference>
<reference evidence="2 3" key="1">
    <citation type="submission" date="2024-02" db="EMBL/GenBank/DDBJ databases">
        <title>Deinococcus xinjiangensis NBRC 107630.</title>
        <authorList>
            <person name="Ichikawa N."/>
            <person name="Katano-Makiyama Y."/>
            <person name="Hidaka K."/>
        </authorList>
    </citation>
    <scope>NUCLEOTIDE SEQUENCE [LARGE SCALE GENOMIC DNA]</scope>
    <source>
        <strain evidence="2 3">NBRC 107630</strain>
    </source>
</reference>
<sequence length="139" mass="15895">MGRRQLQIAQATASQPLNYLHMSERQVQIFGTKKSKETRAAERFFKERKVKIHFVDLKERPMSKGELTRFVQKFGLNALLDMEGKAYADSNLAYLRTTEEGIIAKVIDTPELLRLPLVRGGKVLSVGEDQEGWKAMLEE</sequence>
<dbReference type="EMBL" id="BAABRN010000012">
    <property type="protein sequence ID" value="GAA5501697.1"/>
    <property type="molecule type" value="Genomic_DNA"/>
</dbReference>
<evidence type="ECO:0000256" key="1">
    <source>
        <dbReference type="PROSITE-ProRule" id="PRU01282"/>
    </source>
</evidence>
<dbReference type="Proteomes" id="UP001458946">
    <property type="component" value="Unassembled WGS sequence"/>
</dbReference>
<accession>A0ABP9VDA5</accession>
<dbReference type="PROSITE" id="PS51353">
    <property type="entry name" value="ARSC"/>
    <property type="match status" value="1"/>
</dbReference>
<dbReference type="PANTHER" id="PTHR30041:SF8">
    <property type="entry name" value="PROTEIN YFFB"/>
    <property type="match status" value="1"/>
</dbReference>
<comment type="similarity">
    <text evidence="1">Belongs to the ArsC family.</text>
</comment>
<gene>
    <name evidence="2" type="ORF">Dxin01_01435</name>
</gene>
<protein>
    <recommendedName>
        <fullName evidence="4">Arsenate reductase</fullName>
    </recommendedName>
</protein>
<name>A0ABP9VDA5_9DEIO</name>
<dbReference type="InterPro" id="IPR006660">
    <property type="entry name" value="Arsenate_reductase-like"/>
</dbReference>
<evidence type="ECO:0000313" key="2">
    <source>
        <dbReference type="EMBL" id="GAA5501697.1"/>
    </source>
</evidence>
<keyword evidence="3" id="KW-1185">Reference proteome</keyword>
<comment type="caution">
    <text evidence="2">The sequence shown here is derived from an EMBL/GenBank/DDBJ whole genome shotgun (WGS) entry which is preliminary data.</text>
</comment>
<dbReference type="InterPro" id="IPR036249">
    <property type="entry name" value="Thioredoxin-like_sf"/>
</dbReference>
<evidence type="ECO:0000313" key="3">
    <source>
        <dbReference type="Proteomes" id="UP001458946"/>
    </source>
</evidence>
<dbReference type="PANTHER" id="PTHR30041">
    <property type="entry name" value="ARSENATE REDUCTASE"/>
    <property type="match status" value="1"/>
</dbReference>
<organism evidence="2 3">
    <name type="scientific">Deinococcus xinjiangensis</name>
    <dbReference type="NCBI Taxonomy" id="457454"/>
    <lineage>
        <taxon>Bacteria</taxon>
        <taxon>Thermotogati</taxon>
        <taxon>Deinococcota</taxon>
        <taxon>Deinococci</taxon>
        <taxon>Deinococcales</taxon>
        <taxon>Deinococcaceae</taxon>
        <taxon>Deinococcus</taxon>
    </lineage>
</organism>